<feature type="compositionally biased region" description="Acidic residues" evidence="1">
    <location>
        <begin position="39"/>
        <end position="52"/>
    </location>
</feature>
<dbReference type="OrthoDB" id="5987625at2759"/>
<comment type="caution">
    <text evidence="2">The sequence shown here is derived from an EMBL/GenBank/DDBJ whole genome shotgun (WGS) entry which is preliminary data.</text>
</comment>
<evidence type="ECO:0000313" key="2">
    <source>
        <dbReference type="EMBL" id="PFX13846.1"/>
    </source>
</evidence>
<feature type="region of interest" description="Disordered" evidence="1">
    <location>
        <begin position="1"/>
        <end position="56"/>
    </location>
</feature>
<proteinExistence type="predicted"/>
<feature type="compositionally biased region" description="Basic and acidic residues" evidence="1">
    <location>
        <begin position="1"/>
        <end position="10"/>
    </location>
</feature>
<evidence type="ECO:0000256" key="1">
    <source>
        <dbReference type="SAM" id="MobiDB-lite"/>
    </source>
</evidence>
<protein>
    <submittedName>
        <fullName evidence="2">Uncharacterized protein</fullName>
    </submittedName>
</protein>
<organism evidence="2 3">
    <name type="scientific">Stylophora pistillata</name>
    <name type="common">Smooth cauliflower coral</name>
    <dbReference type="NCBI Taxonomy" id="50429"/>
    <lineage>
        <taxon>Eukaryota</taxon>
        <taxon>Metazoa</taxon>
        <taxon>Cnidaria</taxon>
        <taxon>Anthozoa</taxon>
        <taxon>Hexacorallia</taxon>
        <taxon>Scleractinia</taxon>
        <taxon>Astrocoeniina</taxon>
        <taxon>Pocilloporidae</taxon>
        <taxon>Stylophora</taxon>
    </lineage>
</organism>
<keyword evidence="3" id="KW-1185">Reference proteome</keyword>
<gene>
    <name evidence="2" type="ORF">AWC38_SpisGene22043</name>
</gene>
<accession>A0A2B4R9L3</accession>
<evidence type="ECO:0000313" key="3">
    <source>
        <dbReference type="Proteomes" id="UP000225706"/>
    </source>
</evidence>
<dbReference type="EMBL" id="LSMT01000884">
    <property type="protein sequence ID" value="PFX13846.1"/>
    <property type="molecule type" value="Genomic_DNA"/>
</dbReference>
<reference evidence="3" key="1">
    <citation type="journal article" date="2017" name="bioRxiv">
        <title>Comparative analysis of the genomes of Stylophora pistillata and Acropora digitifera provides evidence for extensive differences between species of corals.</title>
        <authorList>
            <person name="Voolstra C.R."/>
            <person name="Li Y."/>
            <person name="Liew Y.J."/>
            <person name="Baumgarten S."/>
            <person name="Zoccola D."/>
            <person name="Flot J.-F."/>
            <person name="Tambutte S."/>
            <person name="Allemand D."/>
            <person name="Aranda M."/>
        </authorList>
    </citation>
    <scope>NUCLEOTIDE SEQUENCE [LARGE SCALE GENOMIC DNA]</scope>
</reference>
<sequence>MISSFERMDWEQSDSSDSETIKIDGVVVPYQDEPHADCSEEESANTSEEETDSDRLSPLTLEARFEGNVCGFLRKNSSEQDIKIKTSGDVAKIFHSSNLFVWLFSILEGSQCYLSSSVTWGDTECVQKWGKVGMDLSHGWGEETSAEESPREIWNSAIFSLVQQNFRELLCDMNIENFDMNDGADRFEEKSNLAHSLANHKLQLAPQVASTEWKFEKFQDVASTRTVSYIVRKCFKSLIALPKCPLPFNSMMEEETGGQATYCQVLLNVMFDQQGVRNGNLIHLCRCRRAAKGNVMKKTTEITMCMSQSLSVEEFLSKAQEFNKTIGAFKTAHANYHSMLSDEEEIQDSQDYYESECV</sequence>
<dbReference type="Proteomes" id="UP000225706">
    <property type="component" value="Unassembled WGS sequence"/>
</dbReference>
<dbReference type="AlphaFoldDB" id="A0A2B4R9L3"/>
<name>A0A2B4R9L3_STYPI</name>